<protein>
    <submittedName>
        <fullName evidence="2">Uncharacterized protein LOC105360038</fullName>
    </submittedName>
</protein>
<dbReference type="GO" id="GO:0005319">
    <property type="term" value="F:lipid transporter activity"/>
    <property type="evidence" value="ECO:0007669"/>
    <property type="project" value="InterPro"/>
</dbReference>
<keyword evidence="1" id="KW-1185">Reference proteome</keyword>
<name>A0AAJ6YC79_9HYME</name>
<dbReference type="InterPro" id="IPR015819">
    <property type="entry name" value="Lipid_transp_b-sht_shell"/>
</dbReference>
<dbReference type="RefSeq" id="XP_011495115.1">
    <property type="nucleotide sequence ID" value="XM_011496813.1"/>
</dbReference>
<sequence>MFMKAHKNIKNAYTFGVINYRAGIEIDNSKSINLAECDSNNILDRSFRKPFIVIFNENGSFKHIIIGNNEENISVNMKLLFSSLIQIQNTKLSHQKESKYAVNVTEHIMYGDCDVTYNINKMKLSRNSEALSIRKTYNMNSCSQIYYRDTTTNNEHLSECSTFSEADVDWKINSEMEIEKSNNTYILHNIKFSEFSSQIPLKDKLTRITTNQSTTMKLRFLPLTEPALETYDTDDVAAKKIRFGNINHSILQESSSIKYHKLRKIYKALVCDKTNQTIYLDLIQRAILCNAE</sequence>
<dbReference type="AlphaFoldDB" id="A0AAJ6YC79"/>
<dbReference type="InterPro" id="IPR015816">
    <property type="entry name" value="Vitellinogen_b-sht_N"/>
</dbReference>
<organism evidence="1 2">
    <name type="scientific">Ceratosolen solmsi marchali</name>
    <dbReference type="NCBI Taxonomy" id="326594"/>
    <lineage>
        <taxon>Eukaryota</taxon>
        <taxon>Metazoa</taxon>
        <taxon>Ecdysozoa</taxon>
        <taxon>Arthropoda</taxon>
        <taxon>Hexapoda</taxon>
        <taxon>Insecta</taxon>
        <taxon>Pterygota</taxon>
        <taxon>Neoptera</taxon>
        <taxon>Endopterygota</taxon>
        <taxon>Hymenoptera</taxon>
        <taxon>Apocrita</taxon>
        <taxon>Proctotrupomorpha</taxon>
        <taxon>Chalcidoidea</taxon>
        <taxon>Agaonidae</taxon>
        <taxon>Agaoninae</taxon>
        <taxon>Ceratosolen</taxon>
    </lineage>
</organism>
<proteinExistence type="predicted"/>
<gene>
    <name evidence="2" type="primary">LOC105360038</name>
</gene>
<evidence type="ECO:0000313" key="2">
    <source>
        <dbReference type="RefSeq" id="XP_011495115.1"/>
    </source>
</evidence>
<dbReference type="Proteomes" id="UP000695007">
    <property type="component" value="Unplaced"/>
</dbReference>
<dbReference type="SUPFAM" id="SSF56968">
    <property type="entry name" value="Lipovitellin-phosvitin complex, beta-sheet shell regions"/>
    <property type="match status" value="1"/>
</dbReference>
<dbReference type="Gene3D" id="2.30.230.10">
    <property type="entry name" value="Lipovitellin, beta-sheet shell regions, chain A"/>
    <property type="match status" value="1"/>
</dbReference>
<dbReference type="KEGG" id="csol:105360038"/>
<reference evidence="2" key="1">
    <citation type="submission" date="2025-08" db="UniProtKB">
        <authorList>
            <consortium name="RefSeq"/>
        </authorList>
    </citation>
    <scope>IDENTIFICATION</scope>
</reference>
<evidence type="ECO:0000313" key="1">
    <source>
        <dbReference type="Proteomes" id="UP000695007"/>
    </source>
</evidence>
<dbReference type="GeneID" id="105360038"/>
<accession>A0AAJ6YC79</accession>